<evidence type="ECO:0000313" key="6">
    <source>
        <dbReference type="Proteomes" id="UP001569200"/>
    </source>
</evidence>
<evidence type="ECO:0000313" key="5">
    <source>
        <dbReference type="Proteomes" id="UP000244080"/>
    </source>
</evidence>
<accession>A0A0P6YWL9</accession>
<proteinExistence type="predicted"/>
<comment type="caution">
    <text evidence="4">The sequence shown here is derived from an EMBL/GenBank/DDBJ whole genome shotgun (WGS) entry which is preliminary data.</text>
</comment>
<reference evidence="3 6" key="3">
    <citation type="submission" date="2024-06" db="EMBL/GenBank/DDBJ databases">
        <authorList>
            <person name="Steensen K."/>
            <person name="Seneca J."/>
            <person name="Bartlau N."/>
            <person name="Yu A.X."/>
            <person name="Polz M.F."/>
        </authorList>
    </citation>
    <scope>NUCLEOTIDE SEQUENCE [LARGE SCALE GENOMIC DNA]</scope>
    <source>
        <strain evidence="3 6">1F145</strain>
    </source>
</reference>
<gene>
    <name evidence="3" type="ORF">ACED33_02405</name>
    <name evidence="4" type="ORF">CWO36_13100</name>
    <name evidence="2" type="ORF">L8R85_03815</name>
</gene>
<evidence type="ECO:0000313" key="4">
    <source>
        <dbReference type="EMBL" id="PTP18522.1"/>
    </source>
</evidence>
<organism evidence="4 5">
    <name type="scientific">Vibrio splendidus</name>
    <dbReference type="NCBI Taxonomy" id="29497"/>
    <lineage>
        <taxon>Bacteria</taxon>
        <taxon>Pseudomonadati</taxon>
        <taxon>Pseudomonadota</taxon>
        <taxon>Gammaproteobacteria</taxon>
        <taxon>Vibrionales</taxon>
        <taxon>Vibrionaceae</taxon>
        <taxon>Vibrio</taxon>
    </lineage>
</organism>
<dbReference type="EMBL" id="PIGA01000019">
    <property type="protein sequence ID" value="PTP18522.1"/>
    <property type="molecule type" value="Genomic_DNA"/>
</dbReference>
<name>A0A0P6YWL9_VIBSP</name>
<evidence type="ECO:0000313" key="3">
    <source>
        <dbReference type="EMBL" id="MEZ8179518.1"/>
    </source>
</evidence>
<keyword evidence="6" id="KW-1185">Reference proteome</keyword>
<sequence>MNNKIALSIAITSVISLNSAMAFADAPAEAPVEAKQSSGHGGKCAAGKCGTEKRFEKAELTSNPQDRLVRARDGKCGLTAEGISPSKERILTANSKVTGGVCGQ</sequence>
<dbReference type="GeneID" id="89593555"/>
<dbReference type="Proteomes" id="UP001159663">
    <property type="component" value="Unassembled WGS sequence"/>
</dbReference>
<dbReference type="Proteomes" id="UP000244080">
    <property type="component" value="Unassembled WGS sequence"/>
</dbReference>
<dbReference type="EMBL" id="JAKMYX010000008">
    <property type="protein sequence ID" value="MDH5920147.1"/>
    <property type="molecule type" value="Genomic_DNA"/>
</dbReference>
<evidence type="ECO:0000256" key="1">
    <source>
        <dbReference type="SAM" id="SignalP"/>
    </source>
</evidence>
<dbReference type="EMBL" id="JBGOOW010000002">
    <property type="protein sequence ID" value="MEZ8179518.1"/>
    <property type="molecule type" value="Genomic_DNA"/>
</dbReference>
<dbReference type="Proteomes" id="UP001569200">
    <property type="component" value="Unassembled WGS sequence"/>
</dbReference>
<feature type="signal peptide" evidence="1">
    <location>
        <begin position="1"/>
        <end position="24"/>
    </location>
</feature>
<reference evidence="2" key="2">
    <citation type="submission" date="2022-01" db="EMBL/GenBank/DDBJ databases">
        <title>Vibrio aestuarianus Clade A and Clade B isolates are associated with Pacific oyster (Crassostrea gigas) disease outbreaks across Ireland.</title>
        <authorList>
            <person name="Coyle N."/>
            <person name="O'Toole C."/>
            <person name="Thomas J.C.L."/>
            <person name="Ryder D."/>
            <person name="Cheslett D."/>
            <person name="Feist S."/>
            <person name="Bean T."/>
            <person name="Joseph A."/>
            <person name="Waina A."/>
            <person name="Feil E."/>
            <person name="Verner-Jeffreys D.W."/>
        </authorList>
    </citation>
    <scope>NUCLEOTIDE SEQUENCE</scope>
    <source>
        <strain evidence="2">S/17/14 A</strain>
    </source>
</reference>
<evidence type="ECO:0000313" key="2">
    <source>
        <dbReference type="EMBL" id="MDH5920147.1"/>
    </source>
</evidence>
<dbReference type="RefSeq" id="WP_004733741.1">
    <property type="nucleotide sequence ID" value="NZ_AP025508.1"/>
</dbReference>
<dbReference type="AlphaFoldDB" id="A0A0P6YWL9"/>
<protein>
    <submittedName>
        <fullName evidence="4">Uncharacterized protein</fullName>
    </submittedName>
</protein>
<keyword evidence="1" id="KW-0732">Signal</keyword>
<reference evidence="4 5" key="1">
    <citation type="submission" date="2017-11" db="EMBL/GenBank/DDBJ databases">
        <title>Population delineation of vibrios coincides with oyster pathogenicity.</title>
        <authorList>
            <person name="Bruto M."/>
            <person name="Labreuche Y."/>
            <person name="James A."/>
            <person name="Piel D."/>
            <person name="Chenivesse S."/>
            <person name="Petton B."/>
            <person name="Polz M.F."/>
            <person name="Le Roux F."/>
        </authorList>
    </citation>
    <scope>NUCLEOTIDE SEQUENCE [LARGE SCALE GENOMIC DNA]</scope>
    <source>
        <strain evidence="4 5">1F_55</strain>
    </source>
</reference>
<feature type="chain" id="PRO_5015043628" evidence="1">
    <location>
        <begin position="25"/>
        <end position="104"/>
    </location>
</feature>